<dbReference type="KEGG" id="aka:TKWG_25649"/>
<evidence type="ECO:0000313" key="3">
    <source>
        <dbReference type="Proteomes" id="UP000005267"/>
    </source>
</evidence>
<evidence type="ECO:0000313" key="2">
    <source>
        <dbReference type="EMBL" id="AFK64637.1"/>
    </source>
</evidence>
<gene>
    <name evidence="2" type="ordered locus">TKWG_25649</name>
</gene>
<evidence type="ECO:0008006" key="4">
    <source>
        <dbReference type="Google" id="ProtNLM"/>
    </source>
</evidence>
<name>I3UHZ9_ADVKW</name>
<dbReference type="RefSeq" id="WP_014752727.1">
    <property type="nucleotide sequence ID" value="NC_017965.1"/>
</dbReference>
<proteinExistence type="predicted"/>
<dbReference type="Proteomes" id="UP000005267">
    <property type="component" value="Plasmid pWTk445"/>
</dbReference>
<sequence length="95" mass="10042">MRGFLIAGAIGLSIALMGCGEKAEAETPPTPPGQSIPEGTPMPKEGEVMNKDIKLGNCKRGAELFGKNSKSEAQHCKKNLGQNVCEKYYDKAACG</sequence>
<dbReference type="HOGENOM" id="CLU_2366599_0_0_4"/>
<organism evidence="2 3">
    <name type="scientific">Advenella kashmirensis (strain DSM 17095 / LMG 22695 / WT001)</name>
    <name type="common">Tetrathiobacter kashmirensis</name>
    <dbReference type="NCBI Taxonomy" id="1036672"/>
    <lineage>
        <taxon>Bacteria</taxon>
        <taxon>Pseudomonadati</taxon>
        <taxon>Pseudomonadota</taxon>
        <taxon>Betaproteobacteria</taxon>
        <taxon>Burkholderiales</taxon>
        <taxon>Alcaligenaceae</taxon>
    </lineage>
</organism>
<dbReference type="PROSITE" id="PS51257">
    <property type="entry name" value="PROKAR_LIPOPROTEIN"/>
    <property type="match status" value="1"/>
</dbReference>
<reference evidence="3" key="2">
    <citation type="journal article" date="2013" name="PLoS ONE">
        <title>Genome implosion elicits host-confinement in Alcaligenaceae: evidence from the comparative genomics of Tetrathiobacter kashmirensis, a pathogen in the making.</title>
        <authorList>
            <person name="Ghosh W."/>
            <person name="Alam M."/>
            <person name="Roy C."/>
            <person name="Pyne P."/>
            <person name="George A."/>
            <person name="Chakraborty R."/>
            <person name="Majumder S."/>
            <person name="Agarwal A."/>
            <person name="Chakraborty S."/>
            <person name="Majumdar S."/>
            <person name="Gupta S.K."/>
        </authorList>
    </citation>
    <scope>NUCLEOTIDE SEQUENCE [LARGE SCALE GENOMIC DNA]</scope>
    <source>
        <strain evidence="3">WT001</strain>
    </source>
</reference>
<keyword evidence="2" id="KW-0614">Plasmid</keyword>
<keyword evidence="3" id="KW-1185">Reference proteome</keyword>
<feature type="region of interest" description="Disordered" evidence="1">
    <location>
        <begin position="21"/>
        <end position="47"/>
    </location>
</feature>
<dbReference type="AlphaFoldDB" id="I3UHZ9"/>
<protein>
    <recommendedName>
        <fullName evidence="4">Lipoprotein</fullName>
    </recommendedName>
</protein>
<accession>I3UHZ9</accession>
<dbReference type="EMBL" id="CP003556">
    <property type="protein sequence ID" value="AFK64637.1"/>
    <property type="molecule type" value="Genomic_DNA"/>
</dbReference>
<reference evidence="2 3" key="1">
    <citation type="journal article" date="2011" name="J. Bacteriol.">
        <title>Whole-genome shotgun sequencing of the sulfur-oxidizing chemoautotroph Tetrathiobacter kashmirensis.</title>
        <authorList>
            <person name="Ghosh W."/>
            <person name="George A."/>
            <person name="Agarwal A."/>
            <person name="Raj P."/>
            <person name="Alam M."/>
            <person name="Pyne P."/>
            <person name="Das Gupta S.K."/>
        </authorList>
    </citation>
    <scope>NUCLEOTIDE SEQUENCE [LARGE SCALE GENOMIC DNA]</scope>
    <source>
        <strain evidence="2 3">WT001</strain>
        <plasmid evidence="2">pWTk445</plasmid>
    </source>
</reference>
<evidence type="ECO:0000256" key="1">
    <source>
        <dbReference type="SAM" id="MobiDB-lite"/>
    </source>
</evidence>
<dbReference type="OrthoDB" id="8687942at2"/>
<geneLocation type="plasmid" evidence="2 3">
    <name>pWTk445</name>
</geneLocation>